<dbReference type="Pfam" id="PF04316">
    <property type="entry name" value="FlgM"/>
    <property type="match status" value="1"/>
</dbReference>
<feature type="domain" description="Anti-sigma-28 factor FlgM C-terminal" evidence="10">
    <location>
        <begin position="36"/>
        <end position="88"/>
    </location>
</feature>
<evidence type="ECO:0000256" key="7">
    <source>
        <dbReference type="ARBA" id="ARBA00024739"/>
    </source>
</evidence>
<gene>
    <name evidence="11" type="primary">flgM</name>
    <name evidence="11" type="ORF">IPH26_06430</name>
</gene>
<sequence length="101" mass="10542">MSVKVDNSLNVGGLPISDPKGRSVKGQPASKSDASVESSSLSSRLAEIQSSLSNVPVVDSAKVDEIKQAISEGRFKVNADKVADSLIESVRQMLGAQTNKA</sequence>
<keyword evidence="11" id="KW-0966">Cell projection</keyword>
<evidence type="ECO:0000313" key="12">
    <source>
        <dbReference type="Proteomes" id="UP000807785"/>
    </source>
</evidence>
<evidence type="ECO:0000256" key="9">
    <source>
        <dbReference type="SAM" id="MobiDB-lite"/>
    </source>
</evidence>
<evidence type="ECO:0000256" key="4">
    <source>
        <dbReference type="ARBA" id="ARBA00022795"/>
    </source>
</evidence>
<feature type="compositionally biased region" description="Polar residues" evidence="9">
    <location>
        <begin position="1"/>
        <end position="10"/>
    </location>
</feature>
<dbReference type="GO" id="GO:0045892">
    <property type="term" value="P:negative regulation of DNA-templated transcription"/>
    <property type="evidence" value="ECO:0007669"/>
    <property type="project" value="InterPro"/>
</dbReference>
<evidence type="ECO:0000256" key="1">
    <source>
        <dbReference type="ARBA" id="ARBA00005322"/>
    </source>
</evidence>
<dbReference type="InterPro" id="IPR035890">
    <property type="entry name" value="Anti-sigma-28_factor_FlgM_sf"/>
</dbReference>
<evidence type="ECO:0000256" key="8">
    <source>
        <dbReference type="ARBA" id="ARBA00030117"/>
    </source>
</evidence>
<dbReference type="AlphaFoldDB" id="A0A9D7E1U0"/>
<dbReference type="SUPFAM" id="SSF101498">
    <property type="entry name" value="Anti-sigma factor FlgM"/>
    <property type="match status" value="1"/>
</dbReference>
<dbReference type="InterPro" id="IPR007412">
    <property type="entry name" value="FlgM"/>
</dbReference>
<keyword evidence="6" id="KW-0804">Transcription</keyword>
<name>A0A9D7E1U0_9PROT</name>
<keyword evidence="11" id="KW-0969">Cilium</keyword>
<organism evidence="11 12">
    <name type="scientific">Candidatus Methylophosphatis roskildensis</name>
    <dbReference type="NCBI Taxonomy" id="2899263"/>
    <lineage>
        <taxon>Bacteria</taxon>
        <taxon>Pseudomonadati</taxon>
        <taxon>Pseudomonadota</taxon>
        <taxon>Betaproteobacteria</taxon>
        <taxon>Nitrosomonadales</taxon>
        <taxon>Sterolibacteriaceae</taxon>
        <taxon>Candidatus Methylophosphatis</taxon>
    </lineage>
</organism>
<accession>A0A9D7E1U0</accession>
<proteinExistence type="inferred from homology"/>
<keyword evidence="3" id="KW-0678">Repressor</keyword>
<keyword evidence="4" id="KW-1005">Bacterial flagellum biogenesis</keyword>
<comment type="caution">
    <text evidence="11">The sequence shown here is derived from an EMBL/GenBank/DDBJ whole genome shotgun (WGS) entry which is preliminary data.</text>
</comment>
<keyword evidence="5" id="KW-0805">Transcription regulation</keyword>
<dbReference type="InterPro" id="IPR031316">
    <property type="entry name" value="FlgM_C"/>
</dbReference>
<dbReference type="Proteomes" id="UP000807785">
    <property type="component" value="Unassembled WGS sequence"/>
</dbReference>
<reference evidence="11" key="1">
    <citation type="submission" date="2020-10" db="EMBL/GenBank/DDBJ databases">
        <title>Connecting structure to function with the recovery of over 1000 high-quality activated sludge metagenome-assembled genomes encoding full-length rRNA genes using long-read sequencing.</title>
        <authorList>
            <person name="Singleton C.M."/>
            <person name="Petriglieri F."/>
            <person name="Kristensen J.M."/>
            <person name="Kirkegaard R.H."/>
            <person name="Michaelsen T.Y."/>
            <person name="Andersen M.H."/>
            <person name="Karst S.M."/>
            <person name="Dueholm M.S."/>
            <person name="Nielsen P.H."/>
            <person name="Albertsen M."/>
        </authorList>
    </citation>
    <scope>NUCLEOTIDE SEQUENCE</scope>
    <source>
        <strain evidence="11">Bjer_18-Q3-R1-45_BAT3C.347</strain>
    </source>
</reference>
<protein>
    <recommendedName>
        <fullName evidence="2">Negative regulator of flagellin synthesis</fullName>
    </recommendedName>
    <alternativeName>
        <fullName evidence="8">Anti-sigma-28 factor</fullName>
    </alternativeName>
</protein>
<dbReference type="NCBIfam" id="TIGR03824">
    <property type="entry name" value="FlgM_jcvi"/>
    <property type="match status" value="1"/>
</dbReference>
<evidence type="ECO:0000259" key="10">
    <source>
        <dbReference type="Pfam" id="PF04316"/>
    </source>
</evidence>
<evidence type="ECO:0000256" key="5">
    <source>
        <dbReference type="ARBA" id="ARBA00023015"/>
    </source>
</evidence>
<feature type="compositionally biased region" description="Low complexity" evidence="9">
    <location>
        <begin position="30"/>
        <end position="40"/>
    </location>
</feature>
<dbReference type="GO" id="GO:0044781">
    <property type="term" value="P:bacterial-type flagellum organization"/>
    <property type="evidence" value="ECO:0007669"/>
    <property type="project" value="UniProtKB-KW"/>
</dbReference>
<feature type="region of interest" description="Disordered" evidence="9">
    <location>
        <begin position="1"/>
        <end position="40"/>
    </location>
</feature>
<comment type="function">
    <text evidence="7">Responsible for the coupling of flagellin expression to flagellar assembly by preventing expression of the flagellin genes when a component of the middle class of proteins is defective. It negatively regulates flagellar genes by inhibiting the activity of FliA by directly binding to FliA.</text>
</comment>
<dbReference type="EMBL" id="JADJEV010000003">
    <property type="protein sequence ID" value="MBK6972589.1"/>
    <property type="molecule type" value="Genomic_DNA"/>
</dbReference>
<evidence type="ECO:0000256" key="3">
    <source>
        <dbReference type="ARBA" id="ARBA00022491"/>
    </source>
</evidence>
<evidence type="ECO:0000256" key="6">
    <source>
        <dbReference type="ARBA" id="ARBA00023163"/>
    </source>
</evidence>
<comment type="similarity">
    <text evidence="1">Belongs to the FlgM family.</text>
</comment>
<keyword evidence="11" id="KW-0282">Flagellum</keyword>
<evidence type="ECO:0000256" key="2">
    <source>
        <dbReference type="ARBA" id="ARBA00017823"/>
    </source>
</evidence>
<evidence type="ECO:0000313" key="11">
    <source>
        <dbReference type="EMBL" id="MBK6972589.1"/>
    </source>
</evidence>